<dbReference type="OrthoDB" id="261771at2"/>
<keyword evidence="2" id="KW-1185">Reference proteome</keyword>
<gene>
    <name evidence="1" type="ORF">Pla110_25590</name>
</gene>
<accession>A0A518CNQ8</accession>
<organism evidence="1 2">
    <name type="scientific">Polystyrenella longa</name>
    <dbReference type="NCBI Taxonomy" id="2528007"/>
    <lineage>
        <taxon>Bacteria</taxon>
        <taxon>Pseudomonadati</taxon>
        <taxon>Planctomycetota</taxon>
        <taxon>Planctomycetia</taxon>
        <taxon>Planctomycetales</taxon>
        <taxon>Planctomycetaceae</taxon>
        <taxon>Polystyrenella</taxon>
    </lineage>
</organism>
<proteinExistence type="predicted"/>
<reference evidence="1 2" key="1">
    <citation type="submission" date="2019-02" db="EMBL/GenBank/DDBJ databases">
        <title>Deep-cultivation of Planctomycetes and their phenomic and genomic characterization uncovers novel biology.</title>
        <authorList>
            <person name="Wiegand S."/>
            <person name="Jogler M."/>
            <person name="Boedeker C."/>
            <person name="Pinto D."/>
            <person name="Vollmers J."/>
            <person name="Rivas-Marin E."/>
            <person name="Kohn T."/>
            <person name="Peeters S.H."/>
            <person name="Heuer A."/>
            <person name="Rast P."/>
            <person name="Oberbeckmann S."/>
            <person name="Bunk B."/>
            <person name="Jeske O."/>
            <person name="Meyerdierks A."/>
            <person name="Storesund J.E."/>
            <person name="Kallscheuer N."/>
            <person name="Luecker S."/>
            <person name="Lage O.M."/>
            <person name="Pohl T."/>
            <person name="Merkel B.J."/>
            <person name="Hornburger P."/>
            <person name="Mueller R.-W."/>
            <person name="Bruemmer F."/>
            <person name="Labrenz M."/>
            <person name="Spormann A.M."/>
            <person name="Op den Camp H."/>
            <person name="Overmann J."/>
            <person name="Amann R."/>
            <person name="Jetten M.S.M."/>
            <person name="Mascher T."/>
            <person name="Medema M.H."/>
            <person name="Devos D.P."/>
            <person name="Kaster A.-K."/>
            <person name="Ovreas L."/>
            <person name="Rohde M."/>
            <person name="Galperin M.Y."/>
            <person name="Jogler C."/>
        </authorList>
    </citation>
    <scope>NUCLEOTIDE SEQUENCE [LARGE SCALE GENOMIC DNA]</scope>
    <source>
        <strain evidence="1 2">Pla110</strain>
    </source>
</reference>
<dbReference type="CDD" id="cd00241">
    <property type="entry name" value="DOMON_like"/>
    <property type="match status" value="1"/>
</dbReference>
<dbReference type="SUPFAM" id="SSF49344">
    <property type="entry name" value="CBD9-like"/>
    <property type="match status" value="1"/>
</dbReference>
<dbReference type="KEGG" id="plon:Pla110_25590"/>
<dbReference type="EMBL" id="CP036281">
    <property type="protein sequence ID" value="QDU80824.1"/>
    <property type="molecule type" value="Genomic_DNA"/>
</dbReference>
<sequence length="215" mass="24849">MANLIPERFLFRYSIPVQKLKSVPDLKSGLFPLTDKYQFPSFAELEREEDYAKLAVGWHPKGLLFEVQVDKESPVVKFNSDEPEVSDGIWFWIDTRNTQNIHRASRFCQSFFCYPNQPKQTPGNLPVMIARAREEAVLPEPSAQQVQVEHTDQGYHLQFWIPAESLTDYDPENFSELGFYYCVQDFQRGEQTLSVGREFPIAHDPSLWATLVLVG</sequence>
<dbReference type="Proteomes" id="UP000317178">
    <property type="component" value="Chromosome"/>
</dbReference>
<name>A0A518CNQ8_9PLAN</name>
<dbReference type="Gene3D" id="2.60.40.1190">
    <property type="match status" value="1"/>
</dbReference>
<dbReference type="AlphaFoldDB" id="A0A518CNQ8"/>
<evidence type="ECO:0000313" key="1">
    <source>
        <dbReference type="EMBL" id="QDU80824.1"/>
    </source>
</evidence>
<evidence type="ECO:0008006" key="3">
    <source>
        <dbReference type="Google" id="ProtNLM"/>
    </source>
</evidence>
<dbReference type="RefSeq" id="WP_144996060.1">
    <property type="nucleotide sequence ID" value="NZ_CP036281.1"/>
</dbReference>
<protein>
    <recommendedName>
        <fullName evidence="3">Carbohydrate-binding domain-containing protein</fullName>
    </recommendedName>
</protein>
<evidence type="ECO:0000313" key="2">
    <source>
        <dbReference type="Proteomes" id="UP000317178"/>
    </source>
</evidence>